<evidence type="ECO:0000256" key="8">
    <source>
        <dbReference type="ARBA" id="ARBA00023229"/>
    </source>
</evidence>
<dbReference type="GO" id="GO:0070402">
    <property type="term" value="F:NADPH binding"/>
    <property type="evidence" value="ECO:0007669"/>
    <property type="project" value="UniProtKB-UniRule"/>
</dbReference>
<evidence type="ECO:0000256" key="10">
    <source>
        <dbReference type="ARBA" id="ARBA00025810"/>
    </source>
</evidence>
<dbReference type="SUPFAM" id="SSF51395">
    <property type="entry name" value="FMN-linked oxidoreductases"/>
    <property type="match status" value="1"/>
</dbReference>
<feature type="binding site" evidence="11">
    <location>
        <position position="68"/>
    </location>
    <ligand>
        <name>FMN</name>
        <dbReference type="ChEBI" id="CHEBI:58210"/>
    </ligand>
</feature>
<dbReference type="GO" id="GO:0016491">
    <property type="term" value="F:oxidoreductase activity"/>
    <property type="evidence" value="ECO:0007669"/>
    <property type="project" value="InterPro"/>
</dbReference>
<evidence type="ECO:0000259" key="12">
    <source>
        <dbReference type="Pfam" id="PF01070"/>
    </source>
</evidence>
<organism evidence="13 14">
    <name type="scientific">Candidatus Chloroploca asiatica</name>
    <dbReference type="NCBI Taxonomy" id="1506545"/>
    <lineage>
        <taxon>Bacteria</taxon>
        <taxon>Bacillati</taxon>
        <taxon>Chloroflexota</taxon>
        <taxon>Chloroflexia</taxon>
        <taxon>Chloroflexales</taxon>
        <taxon>Chloroflexineae</taxon>
        <taxon>Oscillochloridaceae</taxon>
        <taxon>Candidatus Chloroploca</taxon>
    </lineage>
</organism>
<dbReference type="PIRSF" id="PIRSF003314">
    <property type="entry name" value="IPP_isomerase"/>
    <property type="match status" value="1"/>
</dbReference>
<dbReference type="GO" id="GO:0000287">
    <property type="term" value="F:magnesium ion binding"/>
    <property type="evidence" value="ECO:0007669"/>
    <property type="project" value="UniProtKB-UniRule"/>
</dbReference>
<protein>
    <recommendedName>
        <fullName evidence="11">Isopentenyl-diphosphate delta-isomerase</fullName>
        <shortName evidence="11">IPP isomerase</shortName>
        <ecNumber evidence="11">5.3.3.2</ecNumber>
    </recommendedName>
    <alternativeName>
        <fullName evidence="11">Isopentenyl diphosphate:dimethylallyl diphosphate isomerase</fullName>
    </alternativeName>
    <alternativeName>
        <fullName evidence="11">Isopentenyl pyrophosphate isomerase</fullName>
    </alternativeName>
    <alternativeName>
        <fullName evidence="11">Type 2 isopentenyl diphosphate isomerase</fullName>
        <shortName evidence="11">IDI-2</shortName>
    </alternativeName>
</protein>
<comment type="subcellular location">
    <subcellularLocation>
        <location evidence="11">Cytoplasm</location>
    </subcellularLocation>
</comment>
<keyword evidence="8 11" id="KW-0414">Isoprene biosynthesis</keyword>
<comment type="caution">
    <text evidence="13">The sequence shown here is derived from an EMBL/GenBank/DDBJ whole genome shotgun (WGS) entry which is preliminary data.</text>
</comment>
<feature type="binding site" evidence="11">
    <location>
        <begin position="99"/>
        <end position="101"/>
    </location>
    <ligand>
        <name>substrate</name>
    </ligand>
</feature>
<dbReference type="EMBL" id="LYXE01000063">
    <property type="protein sequence ID" value="PDV99725.1"/>
    <property type="molecule type" value="Genomic_DNA"/>
</dbReference>
<dbReference type="InterPro" id="IPR011179">
    <property type="entry name" value="IPdP_isomerase"/>
</dbReference>
<dbReference type="GO" id="GO:0010181">
    <property type="term" value="F:FMN binding"/>
    <property type="evidence" value="ECO:0007669"/>
    <property type="project" value="UniProtKB-UniRule"/>
</dbReference>
<dbReference type="GO" id="GO:0004452">
    <property type="term" value="F:isopentenyl-diphosphate delta-isomerase activity"/>
    <property type="evidence" value="ECO:0007669"/>
    <property type="project" value="UniProtKB-UniRule"/>
</dbReference>
<dbReference type="Pfam" id="PF01070">
    <property type="entry name" value="FMN_dh"/>
    <property type="match status" value="2"/>
</dbReference>
<feature type="binding site" evidence="11">
    <location>
        <begin position="295"/>
        <end position="296"/>
    </location>
    <ligand>
        <name>FMN</name>
        <dbReference type="ChEBI" id="CHEBI:58210"/>
    </ligand>
</feature>
<feature type="binding site" evidence="11">
    <location>
        <position position="224"/>
    </location>
    <ligand>
        <name>FMN</name>
        <dbReference type="ChEBI" id="CHEBI:58210"/>
    </ligand>
</feature>
<dbReference type="PANTHER" id="PTHR43665">
    <property type="entry name" value="ISOPENTENYL-DIPHOSPHATE DELTA-ISOMERASE"/>
    <property type="match status" value="1"/>
</dbReference>
<keyword evidence="5 11" id="KW-0479">Metal-binding</keyword>
<evidence type="ECO:0000256" key="5">
    <source>
        <dbReference type="ARBA" id="ARBA00022723"/>
    </source>
</evidence>
<feature type="binding site" evidence="11">
    <location>
        <begin position="69"/>
        <end position="71"/>
    </location>
    <ligand>
        <name>FMN</name>
        <dbReference type="ChEBI" id="CHEBI:58210"/>
    </ligand>
</feature>
<dbReference type="RefSeq" id="WP_097651489.1">
    <property type="nucleotide sequence ID" value="NZ_LYXE01000063.1"/>
</dbReference>
<gene>
    <name evidence="11" type="primary">fni</name>
    <name evidence="13" type="ORF">A9Q02_00450</name>
</gene>
<dbReference type="Proteomes" id="UP000220922">
    <property type="component" value="Unassembled WGS sequence"/>
</dbReference>
<feature type="domain" description="FMN-dependent dehydrogenase" evidence="12">
    <location>
        <begin position="178"/>
        <end position="340"/>
    </location>
</feature>
<keyword evidence="4 11" id="KW-0288">FMN</keyword>
<dbReference type="NCBIfam" id="TIGR02151">
    <property type="entry name" value="IPP_isom_2"/>
    <property type="match status" value="1"/>
</dbReference>
<dbReference type="InterPro" id="IPR000262">
    <property type="entry name" value="FMN-dep_DH"/>
</dbReference>
<sequence>MPDSGQTEGRKVDHIRIVLGEDVAAKGVATGFAAYRLPHTALPELDLAQIDTRTTFLGKMIQAPLLISSMTGGANVAERLNLALAEAAEHLGLPMGVGSQRAAVLDTRLASTYQVRRVAPRIPLLANLGAVQLNYGFGLDHCQRAVDMIEADALILHLNPLQEAVQPEGDTNFAGLLRKIEQVCRALEVPVVVKEVGNGIGAHDARRLAECGVQVIDVAGAGGTSWSEVERFRQPTEQGRRVAGAFADWGLATTECIRQVRAALPEVGLIASGGIRSGVDVAKALALGADLAGTARPALVNAVDERGTEAVVEGLTSFMRELRVAMFCAGCGDLKALRSVTLTELRG</sequence>
<keyword evidence="7 11" id="KW-0521">NADP</keyword>
<dbReference type="GO" id="GO:0005737">
    <property type="term" value="C:cytoplasm"/>
    <property type="evidence" value="ECO:0007669"/>
    <property type="project" value="UniProtKB-SubCell"/>
</dbReference>
<evidence type="ECO:0000256" key="6">
    <source>
        <dbReference type="ARBA" id="ARBA00022842"/>
    </source>
</evidence>
<dbReference type="GO" id="GO:0008299">
    <property type="term" value="P:isoprenoid biosynthetic process"/>
    <property type="evidence" value="ECO:0007669"/>
    <property type="project" value="UniProtKB-UniRule"/>
</dbReference>
<keyword evidence="3 11" id="KW-0285">Flavoprotein</keyword>
<dbReference type="OrthoDB" id="9795032at2"/>
<keyword evidence="2 11" id="KW-0963">Cytoplasm</keyword>
<feature type="binding site" evidence="11">
    <location>
        <begin position="10"/>
        <end position="11"/>
    </location>
    <ligand>
        <name>substrate</name>
    </ligand>
</feature>
<evidence type="ECO:0000256" key="1">
    <source>
        <dbReference type="ARBA" id="ARBA00001917"/>
    </source>
</evidence>
<feature type="binding site" evidence="11">
    <location>
        <position position="127"/>
    </location>
    <ligand>
        <name>FMN</name>
        <dbReference type="ChEBI" id="CHEBI:58210"/>
    </ligand>
</feature>
<dbReference type="SMART" id="SM01240">
    <property type="entry name" value="IMPDH"/>
    <property type="match status" value="1"/>
</dbReference>
<evidence type="ECO:0000256" key="4">
    <source>
        <dbReference type="ARBA" id="ARBA00022643"/>
    </source>
</evidence>
<reference evidence="13 14" key="1">
    <citation type="submission" date="2016-05" db="EMBL/GenBank/DDBJ databases">
        <authorList>
            <person name="Lavstsen T."/>
            <person name="Jespersen J.S."/>
        </authorList>
    </citation>
    <scope>NUCLEOTIDE SEQUENCE [LARGE SCALE GENOMIC DNA]</scope>
    <source>
        <strain evidence="13 14">B7-9</strain>
    </source>
</reference>
<comment type="cofactor">
    <cofactor evidence="11">
        <name>Mg(2+)</name>
        <dbReference type="ChEBI" id="CHEBI:18420"/>
    </cofactor>
</comment>
<dbReference type="EC" id="5.3.3.2" evidence="11"/>
<comment type="similarity">
    <text evidence="11">Belongs to the IPP isomerase type 2 family.</text>
</comment>
<comment type="caution">
    <text evidence="11">Lacks conserved residue(s) required for the propagation of feature annotation.</text>
</comment>
<comment type="cofactor">
    <cofactor evidence="1 11">
        <name>FMN</name>
        <dbReference type="ChEBI" id="CHEBI:58210"/>
    </cofactor>
</comment>
<dbReference type="InterPro" id="IPR013785">
    <property type="entry name" value="Aldolase_TIM"/>
</dbReference>
<keyword evidence="14" id="KW-1185">Reference proteome</keyword>
<feature type="binding site" evidence="11">
    <location>
        <position position="162"/>
    </location>
    <ligand>
        <name>substrate</name>
    </ligand>
</feature>
<evidence type="ECO:0000256" key="7">
    <source>
        <dbReference type="ARBA" id="ARBA00022857"/>
    </source>
</evidence>
<comment type="catalytic activity">
    <reaction evidence="11">
        <text>isopentenyl diphosphate = dimethylallyl diphosphate</text>
        <dbReference type="Rhea" id="RHEA:23284"/>
        <dbReference type="ChEBI" id="CHEBI:57623"/>
        <dbReference type="ChEBI" id="CHEBI:128769"/>
        <dbReference type="EC" id="5.3.3.2"/>
    </reaction>
</comment>
<dbReference type="PANTHER" id="PTHR43665:SF1">
    <property type="entry name" value="ISOPENTENYL-DIPHOSPHATE DELTA-ISOMERASE"/>
    <property type="match status" value="1"/>
</dbReference>
<feature type="binding site" evidence="11">
    <location>
        <begin position="274"/>
        <end position="276"/>
    </location>
    <ligand>
        <name>FMN</name>
        <dbReference type="ChEBI" id="CHEBI:58210"/>
    </ligand>
</feature>
<dbReference type="Gene3D" id="3.20.20.70">
    <property type="entry name" value="Aldolase class I"/>
    <property type="match status" value="1"/>
</dbReference>
<evidence type="ECO:0000256" key="3">
    <source>
        <dbReference type="ARBA" id="ARBA00022630"/>
    </source>
</evidence>
<evidence type="ECO:0000313" key="13">
    <source>
        <dbReference type="EMBL" id="PDV99725.1"/>
    </source>
</evidence>
<keyword evidence="9 11" id="KW-0413">Isomerase</keyword>
<feature type="domain" description="FMN-dependent dehydrogenase" evidence="12">
    <location>
        <begin position="19"/>
        <end position="103"/>
    </location>
</feature>
<accession>A0A2H3L088</accession>
<dbReference type="CDD" id="cd02811">
    <property type="entry name" value="IDI-2_FMN"/>
    <property type="match status" value="1"/>
</dbReference>
<evidence type="ECO:0000256" key="2">
    <source>
        <dbReference type="ARBA" id="ARBA00022490"/>
    </source>
</evidence>
<evidence type="ECO:0000256" key="11">
    <source>
        <dbReference type="HAMAP-Rule" id="MF_00354"/>
    </source>
</evidence>
<keyword evidence="6 11" id="KW-0460">Magnesium</keyword>
<feature type="binding site" evidence="11">
    <location>
        <position position="194"/>
    </location>
    <ligand>
        <name>FMN</name>
        <dbReference type="ChEBI" id="CHEBI:58210"/>
    </ligand>
</feature>
<evidence type="ECO:0000313" key="14">
    <source>
        <dbReference type="Proteomes" id="UP000220922"/>
    </source>
</evidence>
<comment type="function">
    <text evidence="11">Involved in the biosynthesis of isoprenoids. Catalyzes the 1,3-allylic rearrangement of the homoallylic substrate isopentenyl (IPP) to its allylic isomer, dimethylallyl diphosphate (DMAPP).</text>
</comment>
<evidence type="ECO:0000256" key="9">
    <source>
        <dbReference type="ARBA" id="ARBA00023235"/>
    </source>
</evidence>
<feature type="binding site" evidence="11">
    <location>
        <position position="163"/>
    </location>
    <ligand>
        <name>Mg(2+)</name>
        <dbReference type="ChEBI" id="CHEBI:18420"/>
    </ligand>
</feature>
<dbReference type="AlphaFoldDB" id="A0A2H3L088"/>
<proteinExistence type="inferred from homology"/>
<feature type="binding site" evidence="11">
    <location>
        <position position="99"/>
    </location>
    <ligand>
        <name>FMN</name>
        <dbReference type="ChEBI" id="CHEBI:58210"/>
    </ligand>
</feature>
<comment type="cofactor">
    <cofactor evidence="11">
        <name>NADPH</name>
        <dbReference type="ChEBI" id="CHEBI:57783"/>
    </cofactor>
</comment>
<name>A0A2H3L088_9CHLR</name>
<comment type="subunit">
    <text evidence="10 11">Homooctamer. Dimer of tetramers.</text>
</comment>
<dbReference type="HAMAP" id="MF_00354">
    <property type="entry name" value="Idi_2"/>
    <property type="match status" value="1"/>
</dbReference>